<evidence type="ECO:0000313" key="3">
    <source>
        <dbReference type="Proteomes" id="UP000036923"/>
    </source>
</evidence>
<feature type="transmembrane region" description="Helical" evidence="1">
    <location>
        <begin position="12"/>
        <end position="30"/>
    </location>
</feature>
<protein>
    <submittedName>
        <fullName evidence="2">Uncharacterized protein</fullName>
    </submittedName>
</protein>
<dbReference type="EMBL" id="LGTC01000001">
    <property type="protein sequence ID" value="KNY28064.1"/>
    <property type="molecule type" value="Genomic_DNA"/>
</dbReference>
<proteinExistence type="predicted"/>
<dbReference type="eggNOG" id="ENOG502ZFIJ">
    <property type="taxonomic scope" value="Bacteria"/>
</dbReference>
<keyword evidence="1" id="KW-1133">Transmembrane helix</keyword>
<feature type="transmembrane region" description="Helical" evidence="1">
    <location>
        <begin position="94"/>
        <end position="119"/>
    </location>
</feature>
<dbReference type="RefSeq" id="WP_036939121.1">
    <property type="nucleotide sequence ID" value="NZ_JQKC01000008.1"/>
</dbReference>
<dbReference type="AlphaFoldDB" id="A0A0L6JQJ7"/>
<sequence>MDKKKLRFWRLAITFVEITILALIVSYGYGYRKQASMMNKTMGNMMSSMHLGNITLSDMIKEQEQIEGLQEQNQSQSHNSHHSQSDSFLTATHYLTTATIVILLPFIIAGSVFLAIIWLK</sequence>
<evidence type="ECO:0000313" key="2">
    <source>
        <dbReference type="EMBL" id="KNY28064.1"/>
    </source>
</evidence>
<gene>
    <name evidence="2" type="ORF">Bccel_3335</name>
</gene>
<keyword evidence="1" id="KW-0812">Transmembrane</keyword>
<organism evidence="2 3">
    <name type="scientific">Pseudobacteroides cellulosolvens ATCC 35603 = DSM 2933</name>
    <dbReference type="NCBI Taxonomy" id="398512"/>
    <lineage>
        <taxon>Bacteria</taxon>
        <taxon>Bacillati</taxon>
        <taxon>Bacillota</taxon>
        <taxon>Clostridia</taxon>
        <taxon>Eubacteriales</taxon>
        <taxon>Oscillospiraceae</taxon>
        <taxon>Pseudobacteroides</taxon>
    </lineage>
</organism>
<keyword evidence="3" id="KW-1185">Reference proteome</keyword>
<keyword evidence="1" id="KW-0472">Membrane</keyword>
<name>A0A0L6JQJ7_9FIRM</name>
<dbReference type="OrthoDB" id="2611590at2"/>
<dbReference type="Proteomes" id="UP000036923">
    <property type="component" value="Unassembled WGS sequence"/>
</dbReference>
<comment type="caution">
    <text evidence="2">The sequence shown here is derived from an EMBL/GenBank/DDBJ whole genome shotgun (WGS) entry which is preliminary data.</text>
</comment>
<reference evidence="3" key="1">
    <citation type="submission" date="2015-07" db="EMBL/GenBank/DDBJ databases">
        <title>Near-Complete Genome Sequence of the Cellulolytic Bacterium Bacteroides (Pseudobacteroides) cellulosolvens ATCC 35603.</title>
        <authorList>
            <person name="Dassa B."/>
            <person name="Utturkar S.M."/>
            <person name="Klingeman D.M."/>
            <person name="Hurt R.A."/>
            <person name="Keller M."/>
            <person name="Xu J."/>
            <person name="Reddy Y.H.K."/>
            <person name="Borovok I."/>
            <person name="Grinberg I.R."/>
            <person name="Lamed R."/>
            <person name="Zhivin O."/>
            <person name="Bayer E.A."/>
            <person name="Brown S.D."/>
        </authorList>
    </citation>
    <scope>NUCLEOTIDE SEQUENCE [LARGE SCALE GENOMIC DNA]</scope>
    <source>
        <strain evidence="3">DSM 2933</strain>
    </source>
</reference>
<evidence type="ECO:0000256" key="1">
    <source>
        <dbReference type="SAM" id="Phobius"/>
    </source>
</evidence>
<dbReference type="STRING" id="398512.Bccel_3335"/>
<accession>A0A0L6JQJ7</accession>